<name>A0A251UHR2_HELAN</name>
<accession>A0A251UHR2</accession>
<evidence type="ECO:0000256" key="1">
    <source>
        <dbReference type="SAM" id="MobiDB-lite"/>
    </source>
</evidence>
<protein>
    <submittedName>
        <fullName evidence="2">Uncharacterized protein</fullName>
    </submittedName>
</protein>
<sequence>MGNLKNLINSKRDGPQGYNGVRTKNNGARDALYQSEKPDKQETTPPDNILEDDMLALLLKQFSGFKDVKIIYAKLGIAFFVFDEKKNFLLQRNPHRAQDHPSKMSFLQKLKKIVLCVGIKMHNGVCVNVWFNLKREDEVQYFGCSGHYKCHLG</sequence>
<keyword evidence="3" id="KW-1185">Reference proteome</keyword>
<dbReference type="STRING" id="4232.A0A251UHR2"/>
<dbReference type="EMBL" id="CM007895">
    <property type="protein sequence ID" value="OTG22644.1"/>
    <property type="molecule type" value="Genomic_DNA"/>
</dbReference>
<organism evidence="2 3">
    <name type="scientific">Helianthus annuus</name>
    <name type="common">Common sunflower</name>
    <dbReference type="NCBI Taxonomy" id="4232"/>
    <lineage>
        <taxon>Eukaryota</taxon>
        <taxon>Viridiplantae</taxon>
        <taxon>Streptophyta</taxon>
        <taxon>Embryophyta</taxon>
        <taxon>Tracheophyta</taxon>
        <taxon>Spermatophyta</taxon>
        <taxon>Magnoliopsida</taxon>
        <taxon>eudicotyledons</taxon>
        <taxon>Gunneridae</taxon>
        <taxon>Pentapetalae</taxon>
        <taxon>asterids</taxon>
        <taxon>campanulids</taxon>
        <taxon>Asterales</taxon>
        <taxon>Asteraceae</taxon>
        <taxon>Asteroideae</taxon>
        <taxon>Heliantheae alliance</taxon>
        <taxon>Heliantheae</taxon>
        <taxon>Helianthus</taxon>
    </lineage>
</organism>
<evidence type="ECO:0000313" key="3">
    <source>
        <dbReference type="Proteomes" id="UP000215914"/>
    </source>
</evidence>
<gene>
    <name evidence="2" type="ORF">HannXRQ_Chr06g0173781</name>
</gene>
<proteinExistence type="predicted"/>
<dbReference type="InParanoid" id="A0A251UHR2"/>
<dbReference type="AlphaFoldDB" id="A0A251UHR2"/>
<dbReference type="Proteomes" id="UP000215914">
    <property type="component" value="Chromosome 6"/>
</dbReference>
<feature type="region of interest" description="Disordered" evidence="1">
    <location>
        <begin position="1"/>
        <end position="47"/>
    </location>
</feature>
<reference evidence="3" key="1">
    <citation type="journal article" date="2017" name="Nature">
        <title>The sunflower genome provides insights into oil metabolism, flowering and Asterid evolution.</title>
        <authorList>
            <person name="Badouin H."/>
            <person name="Gouzy J."/>
            <person name="Grassa C.J."/>
            <person name="Murat F."/>
            <person name="Staton S.E."/>
            <person name="Cottret L."/>
            <person name="Lelandais-Briere C."/>
            <person name="Owens G.L."/>
            <person name="Carrere S."/>
            <person name="Mayjonade B."/>
            <person name="Legrand L."/>
            <person name="Gill N."/>
            <person name="Kane N.C."/>
            <person name="Bowers J.E."/>
            <person name="Hubner S."/>
            <person name="Bellec A."/>
            <person name="Berard A."/>
            <person name="Berges H."/>
            <person name="Blanchet N."/>
            <person name="Boniface M.C."/>
            <person name="Brunel D."/>
            <person name="Catrice O."/>
            <person name="Chaidir N."/>
            <person name="Claudel C."/>
            <person name="Donnadieu C."/>
            <person name="Faraut T."/>
            <person name="Fievet G."/>
            <person name="Helmstetter N."/>
            <person name="King M."/>
            <person name="Knapp S.J."/>
            <person name="Lai Z."/>
            <person name="Le Paslier M.C."/>
            <person name="Lippi Y."/>
            <person name="Lorenzon L."/>
            <person name="Mandel J.R."/>
            <person name="Marage G."/>
            <person name="Marchand G."/>
            <person name="Marquand E."/>
            <person name="Bret-Mestries E."/>
            <person name="Morien E."/>
            <person name="Nambeesan S."/>
            <person name="Nguyen T."/>
            <person name="Pegot-Espagnet P."/>
            <person name="Pouilly N."/>
            <person name="Raftis F."/>
            <person name="Sallet E."/>
            <person name="Schiex T."/>
            <person name="Thomas J."/>
            <person name="Vandecasteele C."/>
            <person name="Vares D."/>
            <person name="Vear F."/>
            <person name="Vautrin S."/>
            <person name="Crespi M."/>
            <person name="Mangin B."/>
            <person name="Burke J.M."/>
            <person name="Salse J."/>
            <person name="Munos S."/>
            <person name="Vincourt P."/>
            <person name="Rieseberg L.H."/>
            <person name="Langlade N.B."/>
        </authorList>
    </citation>
    <scope>NUCLEOTIDE SEQUENCE [LARGE SCALE GENOMIC DNA]</scope>
    <source>
        <strain evidence="3">cv. SF193</strain>
    </source>
</reference>
<evidence type="ECO:0000313" key="2">
    <source>
        <dbReference type="EMBL" id="OTG22644.1"/>
    </source>
</evidence>